<gene>
    <name evidence="2" type="ORF">HNQ40_002266</name>
</gene>
<organism evidence="2 3">
    <name type="scientific">Algisphaera agarilytica</name>
    <dbReference type="NCBI Taxonomy" id="1385975"/>
    <lineage>
        <taxon>Bacteria</taxon>
        <taxon>Pseudomonadati</taxon>
        <taxon>Planctomycetota</taxon>
        <taxon>Phycisphaerae</taxon>
        <taxon>Phycisphaerales</taxon>
        <taxon>Phycisphaeraceae</taxon>
        <taxon>Algisphaera</taxon>
    </lineage>
</organism>
<dbReference type="EMBL" id="JACHGY010000001">
    <property type="protein sequence ID" value="MBB6430460.1"/>
    <property type="molecule type" value="Genomic_DNA"/>
</dbReference>
<feature type="transmembrane region" description="Helical" evidence="1">
    <location>
        <begin position="193"/>
        <end position="212"/>
    </location>
</feature>
<keyword evidence="3" id="KW-1185">Reference proteome</keyword>
<feature type="transmembrane region" description="Helical" evidence="1">
    <location>
        <begin position="219"/>
        <end position="240"/>
    </location>
</feature>
<name>A0A7X0H717_9BACT</name>
<dbReference type="AlphaFoldDB" id="A0A7X0H717"/>
<feature type="transmembrane region" description="Helical" evidence="1">
    <location>
        <begin position="46"/>
        <end position="63"/>
    </location>
</feature>
<comment type="caution">
    <text evidence="2">The sequence shown here is derived from an EMBL/GenBank/DDBJ whole genome shotgun (WGS) entry which is preliminary data.</text>
</comment>
<evidence type="ECO:0000313" key="3">
    <source>
        <dbReference type="Proteomes" id="UP000541810"/>
    </source>
</evidence>
<reference evidence="2 3" key="1">
    <citation type="submission" date="2020-08" db="EMBL/GenBank/DDBJ databases">
        <title>Genomic Encyclopedia of Type Strains, Phase IV (KMG-IV): sequencing the most valuable type-strain genomes for metagenomic binning, comparative biology and taxonomic classification.</title>
        <authorList>
            <person name="Goeker M."/>
        </authorList>
    </citation>
    <scope>NUCLEOTIDE SEQUENCE [LARGE SCALE GENOMIC DNA]</scope>
    <source>
        <strain evidence="2 3">DSM 103725</strain>
    </source>
</reference>
<keyword evidence="1" id="KW-0812">Transmembrane</keyword>
<dbReference type="Proteomes" id="UP000541810">
    <property type="component" value="Unassembled WGS sequence"/>
</dbReference>
<accession>A0A7X0H717</accession>
<evidence type="ECO:0000313" key="2">
    <source>
        <dbReference type="EMBL" id="MBB6430460.1"/>
    </source>
</evidence>
<feature type="transmembrane region" description="Helical" evidence="1">
    <location>
        <begin position="12"/>
        <end position="34"/>
    </location>
</feature>
<protein>
    <submittedName>
        <fullName evidence="2">Exosortase</fullName>
    </submittedName>
</protein>
<dbReference type="Pfam" id="PF09721">
    <property type="entry name" value="Exosortase_EpsH"/>
    <property type="match status" value="1"/>
</dbReference>
<sequence>MISRRLTKNGWTVWHLMSAITIVIAAMAVTWRGWAQIIELGVTRPVAGHVFLVPVVAVWLAWVRRKRMLLCRPSGSFPGIVIAAVGAAAYVYGDKRVYPWLFHLGAVLLPAGCLAAIMGRQVLKSYLPAFVVLLGLIPPPIAWAEQLAQPLQVATGSLTCWMYSLLGSTASLNGQHIRIGDASMRLNDVCSGLPMAMSLFLVSYGFVFGVPLRMSVRLVVLLLSPISAIVCSALALLGTFWLYGGMSQEMAGVWLQVGEWIMLLVAFLLLVGAIRGLTWASVPIRRYTLSYDQ</sequence>
<feature type="transmembrane region" description="Helical" evidence="1">
    <location>
        <begin position="125"/>
        <end position="143"/>
    </location>
</feature>
<dbReference type="InterPro" id="IPR019127">
    <property type="entry name" value="Exosortase"/>
</dbReference>
<keyword evidence="1" id="KW-1133">Transmembrane helix</keyword>
<evidence type="ECO:0000256" key="1">
    <source>
        <dbReference type="SAM" id="Phobius"/>
    </source>
</evidence>
<keyword evidence="1" id="KW-0472">Membrane</keyword>
<feature type="transmembrane region" description="Helical" evidence="1">
    <location>
        <begin position="75"/>
        <end position="92"/>
    </location>
</feature>
<proteinExistence type="predicted"/>
<feature type="transmembrane region" description="Helical" evidence="1">
    <location>
        <begin position="98"/>
        <end position="118"/>
    </location>
</feature>
<feature type="transmembrane region" description="Helical" evidence="1">
    <location>
        <begin position="260"/>
        <end position="280"/>
    </location>
</feature>